<protein>
    <recommendedName>
        <fullName evidence="10">G-protein coupled receptors family 1 profile domain-containing protein</fullName>
    </recommendedName>
</protein>
<dbReference type="GO" id="GO:0007186">
    <property type="term" value="P:G protein-coupled receptor signaling pathway"/>
    <property type="evidence" value="ECO:0000318"/>
    <property type="project" value="GO_Central"/>
</dbReference>
<dbReference type="InterPro" id="IPR000276">
    <property type="entry name" value="GPCR_Rhodpsn"/>
</dbReference>
<keyword evidence="12" id="KW-1185">Reference proteome</keyword>
<dbReference type="KEGG" id="tad:TRIADDRAFT_56772"/>
<dbReference type="PROSITE" id="PS50262">
    <property type="entry name" value="G_PROTEIN_RECEP_F1_2"/>
    <property type="match status" value="1"/>
</dbReference>
<evidence type="ECO:0000313" key="11">
    <source>
        <dbReference type="EMBL" id="EDV24703.1"/>
    </source>
</evidence>
<evidence type="ECO:0000256" key="7">
    <source>
        <dbReference type="ARBA" id="ARBA00023170"/>
    </source>
</evidence>
<proteinExistence type="predicted"/>
<feature type="transmembrane region" description="Helical" evidence="9">
    <location>
        <begin position="99"/>
        <end position="117"/>
    </location>
</feature>
<dbReference type="GeneID" id="6754251"/>
<dbReference type="AlphaFoldDB" id="B3RWJ6"/>
<feature type="transmembrane region" description="Helical" evidence="9">
    <location>
        <begin position="138"/>
        <end position="160"/>
    </location>
</feature>
<keyword evidence="8" id="KW-0807">Transducer</keyword>
<feature type="domain" description="G-protein coupled receptors family 1 profile" evidence="10">
    <location>
        <begin position="41"/>
        <end position="293"/>
    </location>
</feature>
<keyword evidence="4 9" id="KW-1133">Transmembrane helix</keyword>
<keyword evidence="2" id="KW-1003">Cell membrane</keyword>
<evidence type="ECO:0000256" key="4">
    <source>
        <dbReference type="ARBA" id="ARBA00022989"/>
    </source>
</evidence>
<name>B3RWJ6_TRIAD</name>
<dbReference type="Pfam" id="PF00001">
    <property type="entry name" value="7tm_1"/>
    <property type="match status" value="1"/>
</dbReference>
<dbReference type="CDD" id="cd00637">
    <property type="entry name" value="7tm_classA_rhodopsin-like"/>
    <property type="match status" value="1"/>
</dbReference>
<dbReference type="EMBL" id="DS985245">
    <property type="protein sequence ID" value="EDV24703.1"/>
    <property type="molecule type" value="Genomic_DNA"/>
</dbReference>
<keyword evidence="5" id="KW-0297">G-protein coupled receptor</keyword>
<dbReference type="Gene3D" id="1.20.1070.10">
    <property type="entry name" value="Rhodopsin 7-helix transmembrane proteins"/>
    <property type="match status" value="1"/>
</dbReference>
<organism evidence="11 12">
    <name type="scientific">Trichoplax adhaerens</name>
    <name type="common">Trichoplax reptans</name>
    <dbReference type="NCBI Taxonomy" id="10228"/>
    <lineage>
        <taxon>Eukaryota</taxon>
        <taxon>Metazoa</taxon>
        <taxon>Placozoa</taxon>
        <taxon>Uniplacotomia</taxon>
        <taxon>Trichoplacea</taxon>
        <taxon>Trichoplacidae</taxon>
        <taxon>Trichoplax</taxon>
    </lineage>
</organism>
<evidence type="ECO:0000256" key="1">
    <source>
        <dbReference type="ARBA" id="ARBA00004651"/>
    </source>
</evidence>
<dbReference type="PANTHER" id="PTHR24249">
    <property type="entry name" value="HISTAMINE RECEPTOR-RELATED G-PROTEIN COUPLED RECEPTOR"/>
    <property type="match status" value="1"/>
</dbReference>
<dbReference type="RefSeq" id="XP_002112593.1">
    <property type="nucleotide sequence ID" value="XM_002112557.1"/>
</dbReference>
<evidence type="ECO:0000256" key="6">
    <source>
        <dbReference type="ARBA" id="ARBA00023136"/>
    </source>
</evidence>
<keyword evidence="7" id="KW-0675">Receptor</keyword>
<evidence type="ECO:0000256" key="8">
    <source>
        <dbReference type="ARBA" id="ARBA00023224"/>
    </source>
</evidence>
<dbReference type="InterPro" id="IPR017452">
    <property type="entry name" value="GPCR_Rhodpsn_7TM"/>
</dbReference>
<evidence type="ECO:0000259" key="10">
    <source>
        <dbReference type="PROSITE" id="PS50262"/>
    </source>
</evidence>
<evidence type="ECO:0000256" key="5">
    <source>
        <dbReference type="ARBA" id="ARBA00023040"/>
    </source>
</evidence>
<dbReference type="InterPro" id="IPR050569">
    <property type="entry name" value="TAAR"/>
</dbReference>
<reference evidence="11 12" key="1">
    <citation type="journal article" date="2008" name="Nature">
        <title>The Trichoplax genome and the nature of placozoans.</title>
        <authorList>
            <person name="Srivastava M."/>
            <person name="Begovic E."/>
            <person name="Chapman J."/>
            <person name="Putnam N.H."/>
            <person name="Hellsten U."/>
            <person name="Kawashima T."/>
            <person name="Kuo A."/>
            <person name="Mitros T."/>
            <person name="Salamov A."/>
            <person name="Carpenter M.L."/>
            <person name="Signorovitch A.Y."/>
            <person name="Moreno M.A."/>
            <person name="Kamm K."/>
            <person name="Grimwood J."/>
            <person name="Schmutz J."/>
            <person name="Shapiro H."/>
            <person name="Grigoriev I.V."/>
            <person name="Buss L.W."/>
            <person name="Schierwater B."/>
            <person name="Dellaporta S.L."/>
            <person name="Rokhsar D.S."/>
        </authorList>
    </citation>
    <scope>NUCLEOTIDE SEQUENCE [LARGE SCALE GENOMIC DNA]</scope>
    <source>
        <strain evidence="11 12">Grell-BS-1999</strain>
    </source>
</reference>
<dbReference type="FunFam" id="1.20.1070.10:FF:001127">
    <property type="entry name" value="Rhodopsin, GQ-coupled"/>
    <property type="match status" value="1"/>
</dbReference>
<dbReference type="CTD" id="6754251"/>
<dbReference type="GO" id="GO:0004930">
    <property type="term" value="F:G protein-coupled receptor activity"/>
    <property type="evidence" value="ECO:0000318"/>
    <property type="project" value="GO_Central"/>
</dbReference>
<dbReference type="PRINTS" id="PR00237">
    <property type="entry name" value="GPCRRHODOPSN"/>
</dbReference>
<dbReference type="eggNOG" id="KOG3656">
    <property type="taxonomic scope" value="Eukaryota"/>
</dbReference>
<feature type="transmembrane region" description="Helical" evidence="9">
    <location>
        <begin position="32"/>
        <end position="50"/>
    </location>
</feature>
<evidence type="ECO:0000256" key="9">
    <source>
        <dbReference type="SAM" id="Phobius"/>
    </source>
</evidence>
<dbReference type="GO" id="GO:0005886">
    <property type="term" value="C:plasma membrane"/>
    <property type="evidence" value="ECO:0000318"/>
    <property type="project" value="GO_Central"/>
</dbReference>
<dbReference type="HOGENOM" id="CLU_644558_0_0_1"/>
<dbReference type="PANTHER" id="PTHR24249:SF372">
    <property type="entry name" value="G-PROTEIN COUPLED RECEPTORS FAMILY 1 PROFILE DOMAIN-CONTAINING PROTEIN"/>
    <property type="match status" value="1"/>
</dbReference>
<feature type="transmembrane region" description="Helical" evidence="9">
    <location>
        <begin position="280"/>
        <end position="298"/>
    </location>
</feature>
<keyword evidence="3 9" id="KW-0812">Transmembrane</keyword>
<evidence type="ECO:0000256" key="3">
    <source>
        <dbReference type="ARBA" id="ARBA00022692"/>
    </source>
</evidence>
<dbReference type="InParanoid" id="B3RWJ6"/>
<keyword evidence="6 9" id="KW-0472">Membrane</keyword>
<comment type="subcellular location">
    <subcellularLocation>
        <location evidence="1">Cell membrane</location>
        <topology evidence="1">Multi-pass membrane protein</topology>
    </subcellularLocation>
</comment>
<feature type="transmembrane region" description="Helical" evidence="9">
    <location>
        <begin position="62"/>
        <end position="79"/>
    </location>
</feature>
<feature type="transmembrane region" description="Helical" evidence="9">
    <location>
        <begin position="180"/>
        <end position="208"/>
    </location>
</feature>
<evidence type="ECO:0000313" key="12">
    <source>
        <dbReference type="Proteomes" id="UP000009022"/>
    </source>
</evidence>
<evidence type="ECO:0000256" key="2">
    <source>
        <dbReference type="ARBA" id="ARBA00022475"/>
    </source>
</evidence>
<dbReference type="PhylomeDB" id="B3RWJ6"/>
<feature type="transmembrane region" description="Helical" evidence="9">
    <location>
        <begin position="238"/>
        <end position="260"/>
    </location>
</feature>
<sequence>MSSIEILATSAAFTVPSNQLSADAIAESVVWGIIALLTVITNSCLLYILIKKRHLKIVSRPILISIAIASILFAILYILPRWSIPNIYHNPILCHILPVLGQSFILTINFHVWIIAVDRYIFIVHPQRHRAHCTRTTTWTILLVVWIITLLMPFVPLMTYSPIDPKTCDYIVQDNLSNEIFYLTYFIVFFFVPLIIITVVYIGILIMLHSKQKRYRQQLSMDTYGLTQKHHIKNGRTLAHMLTFIGVFVIFWLPFVLTFLILQLRPKTDLQLQVLKVTQYIAFSYPAFNPIIYSYFTLKIRREIFSMFRQCENKLGCNIACIPYCRSAAISPEQLVQERYDVAARVIDVKHPSTILIMKGSTKLVIFLLDGNKKLDEFYIFLYVIQLLNSIWRLMQHECLIALLRLLEVSSTVVIMRLDETLIIMI</sequence>
<dbReference type="SUPFAM" id="SSF81321">
    <property type="entry name" value="Family A G protein-coupled receptor-like"/>
    <property type="match status" value="1"/>
</dbReference>
<gene>
    <name evidence="11" type="ORF">TRIADDRAFT_56772</name>
</gene>
<accession>B3RWJ6</accession>
<dbReference type="Proteomes" id="UP000009022">
    <property type="component" value="Unassembled WGS sequence"/>
</dbReference>
<dbReference type="FunCoup" id="B3RWJ6">
    <property type="interactions" value="190"/>
</dbReference>